<evidence type="ECO:0000256" key="2">
    <source>
        <dbReference type="ARBA" id="ARBA00022980"/>
    </source>
</evidence>
<name>A0AAD6NJB3_DREDA</name>
<protein>
    <recommendedName>
        <fullName evidence="4">Large ribosomal subunit protein bL28m</fullName>
    </recommendedName>
</protein>
<dbReference type="Pfam" id="PF00830">
    <property type="entry name" value="Ribosomal_L28"/>
    <property type="match status" value="1"/>
</dbReference>
<dbReference type="GO" id="GO:0005762">
    <property type="term" value="C:mitochondrial large ribosomal subunit"/>
    <property type="evidence" value="ECO:0007669"/>
    <property type="project" value="TreeGrafter"/>
</dbReference>
<dbReference type="PANTHER" id="PTHR13528">
    <property type="entry name" value="39S RIBOSOMAL PROTEIN L28, MITOCHONDRIAL"/>
    <property type="match status" value="1"/>
</dbReference>
<evidence type="ECO:0000256" key="6">
    <source>
        <dbReference type="SAM" id="MobiDB-lite"/>
    </source>
</evidence>
<dbReference type="Gene3D" id="2.30.170.40">
    <property type="entry name" value="Ribosomal protein L28/L24"/>
    <property type="match status" value="1"/>
</dbReference>
<evidence type="ECO:0000313" key="8">
    <source>
        <dbReference type="Proteomes" id="UP001221413"/>
    </source>
</evidence>
<comment type="function">
    <text evidence="5">Component of the mitochondrial ribosome (mitoribosome), a dedicated translation machinery responsible for the synthesis of mitochondrial genome-encoded proteins, including at least some of the essential transmembrane subunits of the mitochondrial respiratory chain. The mitoribosomes are attached to the mitochondrial inner membrane and translation products are cotranslationally integrated into the membrane.</text>
</comment>
<dbReference type="PROSITE" id="PS51257">
    <property type="entry name" value="PROKAR_LIPOPROTEIN"/>
    <property type="match status" value="1"/>
</dbReference>
<dbReference type="SUPFAM" id="SSF143800">
    <property type="entry name" value="L28p-like"/>
    <property type="match status" value="1"/>
</dbReference>
<comment type="similarity">
    <text evidence="1">Belongs to the bacterial ribosomal protein bL28 family.</text>
</comment>
<dbReference type="InterPro" id="IPR034704">
    <property type="entry name" value="Ribosomal_bL28/bL31-like_sf"/>
</dbReference>
<dbReference type="EMBL" id="JAQGDS010000005">
    <property type="protein sequence ID" value="KAJ6260257.1"/>
    <property type="molecule type" value="Genomic_DNA"/>
</dbReference>
<keyword evidence="8" id="KW-1185">Reference proteome</keyword>
<evidence type="ECO:0000256" key="4">
    <source>
        <dbReference type="ARBA" id="ARBA00035269"/>
    </source>
</evidence>
<keyword evidence="2 7" id="KW-0689">Ribosomal protein</keyword>
<dbReference type="Proteomes" id="UP001221413">
    <property type="component" value="Unassembled WGS sequence"/>
</dbReference>
<evidence type="ECO:0000313" key="7">
    <source>
        <dbReference type="EMBL" id="KAJ6260257.1"/>
    </source>
</evidence>
<dbReference type="AlphaFoldDB" id="A0AAD6NJB3"/>
<reference evidence="7" key="1">
    <citation type="submission" date="2023-01" db="EMBL/GenBank/DDBJ databases">
        <title>The chitinases involved in constricting ring structure development in the nematode-trapping fungus Drechslerella dactyloides.</title>
        <authorList>
            <person name="Wang R."/>
            <person name="Zhang L."/>
            <person name="Tang P."/>
            <person name="Li S."/>
            <person name="Liang L."/>
        </authorList>
    </citation>
    <scope>NUCLEOTIDE SEQUENCE</scope>
    <source>
        <strain evidence="7">YMF1.00031</strain>
    </source>
</reference>
<proteinExistence type="inferred from homology"/>
<feature type="compositionally biased region" description="Polar residues" evidence="6">
    <location>
        <begin position="324"/>
        <end position="342"/>
    </location>
</feature>
<keyword evidence="3" id="KW-0687">Ribonucleoprotein</keyword>
<dbReference type="PANTHER" id="PTHR13528:SF2">
    <property type="entry name" value="LARGE RIBOSOMAL SUBUNIT PROTEIN BL28M"/>
    <property type="match status" value="1"/>
</dbReference>
<evidence type="ECO:0000256" key="3">
    <source>
        <dbReference type="ARBA" id="ARBA00023274"/>
    </source>
</evidence>
<evidence type="ECO:0000256" key="5">
    <source>
        <dbReference type="ARBA" id="ARBA00037226"/>
    </source>
</evidence>
<dbReference type="FunFam" id="2.30.170.40:FF:000003">
    <property type="entry name" value="54S ribosomal protein L24"/>
    <property type="match status" value="1"/>
</dbReference>
<dbReference type="InterPro" id="IPR037147">
    <property type="entry name" value="Ribosomal_bL28_sf"/>
</dbReference>
<dbReference type="InterPro" id="IPR026569">
    <property type="entry name" value="Ribosomal_bL28"/>
</dbReference>
<evidence type="ECO:0000256" key="1">
    <source>
        <dbReference type="ARBA" id="ARBA00008760"/>
    </source>
</evidence>
<feature type="region of interest" description="Disordered" evidence="6">
    <location>
        <begin position="305"/>
        <end position="342"/>
    </location>
</feature>
<accession>A0AAD6NJB3</accession>
<sequence>MPPRIPNLRSPVSIQSPPSTLLLTACRAFSTTTPLAGKSSKLKLTKLLAKAPPYPYPIKPTFKQSWFGLYAAKHIQFGNNIPEEKYIITRRRWLPNIKHKKLWSFGLGEWVKCKLATNVLRTIDKVGGLDNYLLSEKPARLKELGPWGWELRHRLQCSKAIQRRYQEERVAMGLITREEMWIQNDQMGISRGAHEVERDYKKQPRKAATRVREFAERWKRSARVKKVLFGEPWRARAYVKKMTKSEWKMKLAAETKRRERAEAVMARQKAANKWRKEMIKEEKRRMEEIKMQRLTRLATKRAELAGEEDIGVESGDLKADQPLDQDQSSGTVPQDGNKPTQL</sequence>
<gene>
    <name evidence="7" type="ORF">Dda_4481</name>
</gene>
<organism evidence="7 8">
    <name type="scientific">Drechslerella dactyloides</name>
    <name type="common">Nematode-trapping fungus</name>
    <name type="synonym">Arthrobotrys dactyloides</name>
    <dbReference type="NCBI Taxonomy" id="74499"/>
    <lineage>
        <taxon>Eukaryota</taxon>
        <taxon>Fungi</taxon>
        <taxon>Dikarya</taxon>
        <taxon>Ascomycota</taxon>
        <taxon>Pezizomycotina</taxon>
        <taxon>Orbiliomycetes</taxon>
        <taxon>Orbiliales</taxon>
        <taxon>Orbiliaceae</taxon>
        <taxon>Drechslerella</taxon>
    </lineage>
</organism>
<comment type="caution">
    <text evidence="7">The sequence shown here is derived from an EMBL/GenBank/DDBJ whole genome shotgun (WGS) entry which is preliminary data.</text>
</comment>
<dbReference type="GO" id="GO:0003735">
    <property type="term" value="F:structural constituent of ribosome"/>
    <property type="evidence" value="ECO:0007669"/>
    <property type="project" value="InterPro"/>
</dbReference>